<feature type="region of interest" description="Disordered" evidence="1">
    <location>
        <begin position="1"/>
        <end position="25"/>
    </location>
</feature>
<organism evidence="2">
    <name type="scientific">Arundo donax</name>
    <name type="common">Giant reed</name>
    <name type="synonym">Donax arundinaceus</name>
    <dbReference type="NCBI Taxonomy" id="35708"/>
    <lineage>
        <taxon>Eukaryota</taxon>
        <taxon>Viridiplantae</taxon>
        <taxon>Streptophyta</taxon>
        <taxon>Embryophyta</taxon>
        <taxon>Tracheophyta</taxon>
        <taxon>Spermatophyta</taxon>
        <taxon>Magnoliopsida</taxon>
        <taxon>Liliopsida</taxon>
        <taxon>Poales</taxon>
        <taxon>Poaceae</taxon>
        <taxon>PACMAD clade</taxon>
        <taxon>Arundinoideae</taxon>
        <taxon>Arundineae</taxon>
        <taxon>Arundo</taxon>
    </lineage>
</organism>
<dbReference type="EMBL" id="GBRH01190610">
    <property type="protein sequence ID" value="JAE07286.1"/>
    <property type="molecule type" value="Transcribed_RNA"/>
</dbReference>
<evidence type="ECO:0000256" key="1">
    <source>
        <dbReference type="SAM" id="MobiDB-lite"/>
    </source>
</evidence>
<reference evidence="2" key="2">
    <citation type="journal article" date="2015" name="Data Brief">
        <title>Shoot transcriptome of the giant reed, Arundo donax.</title>
        <authorList>
            <person name="Barrero R.A."/>
            <person name="Guerrero F.D."/>
            <person name="Moolhuijzen P."/>
            <person name="Goolsby J.A."/>
            <person name="Tidwell J."/>
            <person name="Bellgard S.E."/>
            <person name="Bellgard M.I."/>
        </authorList>
    </citation>
    <scope>NUCLEOTIDE SEQUENCE</scope>
    <source>
        <tissue evidence="2">Shoot tissue taken approximately 20 cm above the soil surface</tissue>
    </source>
</reference>
<feature type="compositionally biased region" description="Polar residues" evidence="1">
    <location>
        <begin position="1"/>
        <end position="16"/>
    </location>
</feature>
<name>A0A0A9FAW4_ARUDO</name>
<reference evidence="2" key="1">
    <citation type="submission" date="2014-09" db="EMBL/GenBank/DDBJ databases">
        <authorList>
            <person name="Magalhaes I.L.F."/>
            <person name="Oliveira U."/>
            <person name="Santos F.R."/>
            <person name="Vidigal T.H.D.A."/>
            <person name="Brescovit A.D."/>
            <person name="Santos A.J."/>
        </authorList>
    </citation>
    <scope>NUCLEOTIDE SEQUENCE</scope>
    <source>
        <tissue evidence="2">Shoot tissue taken approximately 20 cm above the soil surface</tissue>
    </source>
</reference>
<evidence type="ECO:0000313" key="2">
    <source>
        <dbReference type="EMBL" id="JAE07286.1"/>
    </source>
</evidence>
<proteinExistence type="predicted"/>
<accession>A0A0A9FAW4</accession>
<sequence length="25" mass="2945">MNSPWQLGESCSFQPSESKHYQQFV</sequence>
<dbReference type="AlphaFoldDB" id="A0A0A9FAW4"/>
<protein>
    <submittedName>
        <fullName evidence="2">Uncharacterized protein</fullName>
    </submittedName>
</protein>